<comment type="subcellular location">
    <subcellularLocation>
        <location evidence="1">Nucleus</location>
    </subcellularLocation>
</comment>
<protein>
    <recommendedName>
        <fullName evidence="5">Mini-chromosome maintenance complex-binding protein</fullName>
    </recommendedName>
</protein>
<name>M7NLL8_PNEMU</name>
<dbReference type="PANTHER" id="PTHR13489">
    <property type="entry name" value="MINI-CHROMOSOME MAINTENANCE COMPLEX-BINDING PROTEIN"/>
    <property type="match status" value="1"/>
</dbReference>
<keyword evidence="2" id="KW-0539">Nucleus</keyword>
<keyword evidence="4" id="KW-1185">Reference proteome</keyword>
<dbReference type="GeneID" id="19897161"/>
<proteinExistence type="predicted"/>
<dbReference type="STRING" id="1069680.M7NLL8"/>
<dbReference type="Pfam" id="PF09739">
    <property type="entry name" value="MCM_bind"/>
    <property type="match status" value="2"/>
</dbReference>
<dbReference type="eggNOG" id="KOG2545">
    <property type="taxonomic scope" value="Eukaryota"/>
</dbReference>
<dbReference type="AlphaFoldDB" id="M7NLL8"/>
<dbReference type="GO" id="GO:0003682">
    <property type="term" value="F:chromatin binding"/>
    <property type="evidence" value="ECO:0007669"/>
    <property type="project" value="TreeGrafter"/>
</dbReference>
<gene>
    <name evidence="3" type="ORF">PNEG_03474</name>
</gene>
<dbReference type="InterPro" id="IPR019140">
    <property type="entry name" value="MCM_complex-bd"/>
</dbReference>
<dbReference type="GO" id="GO:0006261">
    <property type="term" value="P:DNA-templated DNA replication"/>
    <property type="evidence" value="ECO:0007669"/>
    <property type="project" value="TreeGrafter"/>
</dbReference>
<dbReference type="HOGENOM" id="CLU_544182_0_0_1"/>
<comment type="caution">
    <text evidence="3">The sequence shown here is derived from an EMBL/GenBank/DDBJ whole genome shotgun (WGS) entry which is preliminary data.</text>
</comment>
<evidence type="ECO:0000313" key="4">
    <source>
        <dbReference type="Proteomes" id="UP000011958"/>
    </source>
</evidence>
<dbReference type="GO" id="GO:0005634">
    <property type="term" value="C:nucleus"/>
    <property type="evidence" value="ECO:0007669"/>
    <property type="project" value="UniProtKB-SubCell"/>
</dbReference>
<evidence type="ECO:0008006" key="5">
    <source>
        <dbReference type="Google" id="ProtNLM"/>
    </source>
</evidence>
<organism evidence="3 4">
    <name type="scientific">Pneumocystis murina (strain B123)</name>
    <name type="common">Mouse pneumocystis pneumonia agent</name>
    <name type="synonym">Pneumocystis carinii f. sp. muris</name>
    <dbReference type="NCBI Taxonomy" id="1069680"/>
    <lineage>
        <taxon>Eukaryota</taxon>
        <taxon>Fungi</taxon>
        <taxon>Dikarya</taxon>
        <taxon>Ascomycota</taxon>
        <taxon>Taphrinomycotina</taxon>
        <taxon>Pneumocystomycetes</taxon>
        <taxon>Pneumocystaceae</taxon>
        <taxon>Pneumocystis</taxon>
    </lineage>
</organism>
<evidence type="ECO:0000313" key="3">
    <source>
        <dbReference type="EMBL" id="EMR08031.1"/>
    </source>
</evidence>
<dbReference type="PANTHER" id="PTHR13489:SF0">
    <property type="entry name" value="MINI-CHROMOSOME MAINTENANCE COMPLEX-BINDING PROTEIN"/>
    <property type="match status" value="1"/>
</dbReference>
<accession>M7NLL8</accession>
<dbReference type="RefSeq" id="XP_007875563.1">
    <property type="nucleotide sequence ID" value="XM_007877372.1"/>
</dbReference>
<evidence type="ECO:0000256" key="2">
    <source>
        <dbReference type="ARBA" id="ARBA00023242"/>
    </source>
</evidence>
<evidence type="ECO:0000256" key="1">
    <source>
        <dbReference type="ARBA" id="ARBA00004123"/>
    </source>
</evidence>
<dbReference type="VEuPathDB" id="FungiDB:PNEG_03474"/>
<dbReference type="OrthoDB" id="329666at2759"/>
<reference evidence="4" key="1">
    <citation type="journal article" date="2016" name="Nat. Commun.">
        <title>Genome analysis of three Pneumocystis species reveals adaptation mechanisms to life exclusively in mammalian hosts.</title>
        <authorList>
            <person name="Ma L."/>
            <person name="Chen Z."/>
            <person name="Huang D.W."/>
            <person name="Kutty G."/>
            <person name="Ishihara M."/>
            <person name="Wang H."/>
            <person name="Abouelleil A."/>
            <person name="Bishop L."/>
            <person name="Davey E."/>
            <person name="Deng R."/>
            <person name="Deng X."/>
            <person name="Fan L."/>
            <person name="Fantoni G."/>
            <person name="Fitzgerald M."/>
            <person name="Gogineni E."/>
            <person name="Goldberg J.M."/>
            <person name="Handley G."/>
            <person name="Hu X."/>
            <person name="Huber C."/>
            <person name="Jiao X."/>
            <person name="Jones K."/>
            <person name="Levin J.Z."/>
            <person name="Liu Y."/>
            <person name="Macdonald P."/>
            <person name="Melnikov A."/>
            <person name="Raley C."/>
            <person name="Sassi M."/>
            <person name="Sherman B.T."/>
            <person name="Song X."/>
            <person name="Sykes S."/>
            <person name="Tran B."/>
            <person name="Walsh L."/>
            <person name="Xia Y."/>
            <person name="Yang J."/>
            <person name="Young S."/>
            <person name="Zeng Q."/>
            <person name="Zheng X."/>
            <person name="Stephens R."/>
            <person name="Nusbaum C."/>
            <person name="Birren B.W."/>
            <person name="Azadi P."/>
            <person name="Lempicki R.A."/>
            <person name="Cuomo C.A."/>
            <person name="Kovacs J.A."/>
        </authorList>
    </citation>
    <scope>NUCLEOTIDE SEQUENCE [LARGE SCALE GENOMIC DNA]</scope>
    <source>
        <strain evidence="4">B123</strain>
    </source>
</reference>
<sequence length="529" mass="59971">MVRSVVDSWLNNPINEICSIFEENYSKKQTLNIFSDFGVQECFLNVFYSNSQREKIPSLESTPRESLHTGRLVRMTCMIQDTSFGQEICMGAYKIEGEGWKLSRYDLLTPERSTLDPSDPTILLDERQCLYATSIPGESEWLQEDLANMLNSLSLDTSSGTCISERFALKDQKHLAVILKTYAGMEASFRVCNLVEVIGILEKDTETVQEFMTNEQYTVKLHLPIIHVIHMNMIDLNELVTRDLGTMKQDDILKTRKDIINHLATIFCNDVLVAEFLLLNLVSSVSSRLPAIILGSFPINIRNCTPTISLKFKEFLKNVIPAFVYEKIDIYNLNNNKFYPSSDGEKLQAGIMQLAKGTIVCFDETSMDEGTLNDTGIKNIRSLSQVVMSQVLPFHFSFSEFEIETDLTIIVLSKNEKTLLPVDTSISIRPQPLSDSTLLLSLTSDKLLQFRKYFAYTRQISVGISNDISEKIQLDFVQQRQFGNKIGEKELGFRISVAKLISKTCGSKSVSWDHWINAVRLTSSIEALK</sequence>
<dbReference type="Proteomes" id="UP000011958">
    <property type="component" value="Unassembled WGS sequence"/>
</dbReference>
<dbReference type="OMA" id="EEHTEMI"/>
<dbReference type="EMBL" id="AFWA02000016">
    <property type="protein sequence ID" value="EMR08031.1"/>
    <property type="molecule type" value="Genomic_DNA"/>
</dbReference>